<gene>
    <name evidence="3" type="ORF">HHL09_19125</name>
</gene>
<name>A0A858RMT7_9BACT</name>
<dbReference type="Proteomes" id="UP000501812">
    <property type="component" value="Chromosome"/>
</dbReference>
<evidence type="ECO:0000256" key="1">
    <source>
        <dbReference type="ARBA" id="ARBA00022729"/>
    </source>
</evidence>
<keyword evidence="1 2" id="KW-0732">Signal</keyword>
<dbReference type="KEGG" id="luo:HHL09_19125"/>
<dbReference type="InterPro" id="IPR013425">
    <property type="entry name" value="Autotrns_rpt"/>
</dbReference>
<proteinExistence type="predicted"/>
<sequence length="1304" mass="131315">MTSHRLHQQLLALSLPVGWFLTPMVANGQANCTWNGTTSVNWNATANWNPAALPAAGDNIIINDTTTNGLTLNDASHTVGSVTVGTTGTRTSGFTLQTNANTLTIGNGIVADGAFTGVGPTFRGNFSFSQPETIRVAGDLGDVMTDRGLFLRSTNDDASATPRGTLTMNGNITKMGSGQLVILGFNLTGSGDFIVEEGSLKFNAGGNQGFSVGGTGNITVNGSSTLMISRNSGSFRAFTRPVIMNGNSTLQLGGNVEDTTLENSWTFNTEAMAMPVGRNFTLTGPFSGESDITKGSFLNGATTYAGSLTLAGDTSGYVGKFTNNAGGIFLRSASFGGSLTSVAGTTVGGEADVAGEIDLQGVNLTVQADTPQSLNTSLDLSVSGTNTVTLMGALQANTPVKVISYDGFLLSGDETNFALAGGNTAYRGFAFTNNTAGKSIDVSVDAGDVTWTGATLLGNWDINTTANWTGTSDKFFQFDSVTFPNTASLKTVGIVTNVSPRSITFQNDLGSDYTINGPAFITGGASITKNGTGLTTLGGGNGQNYTGAIAVNSGVLRMGSRDAFGATSGITVASGAQVDISGQAPGTIASGAYTYTIAGTGVANAGALINSSTTSVDQGAGVKNLILSGDATLGGVGRFDIGRTTAAGSGVITGNGHTLTVKNTALIAFRGDASATPIHIIADAGRIYSEDTDNGFGGATGTVTVNSGARAGSYGVRTIPTPVTLNAGGILHNQGGGVGTWSGAITLAGAGATIEADGGQNIIISGSVTESGGAKDLIKAGNARLIFTGSALNTGNTVINNGFVQVGNGGTTGAINSNPINIGSATSGFIVNRSDDLTISNVISGTGPAANGADPGALTKAGTGTLTLTAANTYTGITRFGAGTIAIGSNETVFGEGGLLDFRGAGVRSSDATDRVVANPISYSFDTTFGSAGTGDLLFTGAVATGGGAKGFNVQNAITEFSGILSGSASTATLTKSGPGTLIFSNDNLYQQTTTISQGVLQMGNGGATGSLSSTNVINNASLVIDRTAPEGFDTFDFNNVVSGTGSLTYAGPDTINVNGNSTYTGDTILNGGIFSVQFPYLADTSSLRMTTDAKIDLFHQQTDTVNKFFINGTAQAVGTWGRIGSIAALGADFESALITGDGLLEVTSTGSATPYDDWATAAGLTGGDSASTANPDGDGFVNLAEFAFNGNPLSGATGGKIAVKIASVGGQQTLTLTLPVRTAASSFSGTTALTAVGDGITYTIEAGDNLGSWGLDVDQVTGADATAIQSELPALQTGWSYRTFRSPGTVTGDPIEFIRARVE</sequence>
<dbReference type="RefSeq" id="WP_169456230.1">
    <property type="nucleotide sequence ID" value="NZ_CP051774.1"/>
</dbReference>
<dbReference type="EMBL" id="CP051774">
    <property type="protein sequence ID" value="QJE97804.1"/>
    <property type="molecule type" value="Genomic_DNA"/>
</dbReference>
<evidence type="ECO:0000313" key="3">
    <source>
        <dbReference type="EMBL" id="QJE97804.1"/>
    </source>
</evidence>
<keyword evidence="4" id="KW-1185">Reference proteome</keyword>
<dbReference type="NCBIfam" id="TIGR02601">
    <property type="entry name" value="autotrns_rpt"/>
    <property type="match status" value="2"/>
</dbReference>
<feature type="chain" id="PRO_5032588785" evidence="2">
    <location>
        <begin position="29"/>
        <end position="1304"/>
    </location>
</feature>
<evidence type="ECO:0000256" key="2">
    <source>
        <dbReference type="SAM" id="SignalP"/>
    </source>
</evidence>
<evidence type="ECO:0000313" key="4">
    <source>
        <dbReference type="Proteomes" id="UP000501812"/>
    </source>
</evidence>
<accession>A0A858RMT7</accession>
<dbReference type="Pfam" id="PF12951">
    <property type="entry name" value="PATR"/>
    <property type="match status" value="5"/>
</dbReference>
<organism evidence="3 4">
    <name type="scientific">Luteolibacter luteus</name>
    <dbReference type="NCBI Taxonomy" id="2728835"/>
    <lineage>
        <taxon>Bacteria</taxon>
        <taxon>Pseudomonadati</taxon>
        <taxon>Verrucomicrobiota</taxon>
        <taxon>Verrucomicrobiia</taxon>
        <taxon>Verrucomicrobiales</taxon>
        <taxon>Verrucomicrobiaceae</taxon>
        <taxon>Luteolibacter</taxon>
    </lineage>
</organism>
<reference evidence="3 4" key="1">
    <citation type="submission" date="2020-04" db="EMBL/GenBank/DDBJ databases">
        <title>Luteolibacter sp. G-1-1-1 isolated from soil.</title>
        <authorList>
            <person name="Dahal R.H."/>
        </authorList>
    </citation>
    <scope>NUCLEOTIDE SEQUENCE [LARGE SCALE GENOMIC DNA]</scope>
    <source>
        <strain evidence="3 4">G-1-1-1</strain>
    </source>
</reference>
<protein>
    <submittedName>
        <fullName evidence="3">Uncharacterized protein</fullName>
    </submittedName>
</protein>
<dbReference type="InterPro" id="IPR011050">
    <property type="entry name" value="Pectin_lyase_fold/virulence"/>
</dbReference>
<dbReference type="SUPFAM" id="SSF51126">
    <property type="entry name" value="Pectin lyase-like"/>
    <property type="match status" value="2"/>
</dbReference>
<feature type="signal peptide" evidence="2">
    <location>
        <begin position="1"/>
        <end position="28"/>
    </location>
</feature>